<proteinExistence type="predicted"/>
<sequence>MGISRWRAEVNTARAAAQRLRDVYGIALRARGVARAALTSLFSLDVHIEGQTSMRPTKKQVVTAAHGHAQPQRSHHQFPVAFHTPATAPEYRFGDIDFENGRERMRAQAFPIDSSRSGRFVIVDTTPIRRLRGRADAPHA</sequence>
<comment type="caution">
    <text evidence="1">The sequence shown here is derived from an EMBL/GenBank/DDBJ whole genome shotgun (WGS) entry which is preliminary data.</text>
</comment>
<dbReference type="EMBL" id="BGZK01001147">
    <property type="protein sequence ID" value="GBP72473.1"/>
    <property type="molecule type" value="Genomic_DNA"/>
</dbReference>
<accession>A0A4C1YAU2</accession>
<dbReference type="AlphaFoldDB" id="A0A4C1YAU2"/>
<gene>
    <name evidence="1" type="ORF">EVAR_59286_1</name>
</gene>
<dbReference type="Proteomes" id="UP000299102">
    <property type="component" value="Unassembled WGS sequence"/>
</dbReference>
<evidence type="ECO:0000313" key="1">
    <source>
        <dbReference type="EMBL" id="GBP72473.1"/>
    </source>
</evidence>
<reference evidence="1 2" key="1">
    <citation type="journal article" date="2019" name="Commun. Biol.">
        <title>The bagworm genome reveals a unique fibroin gene that provides high tensile strength.</title>
        <authorList>
            <person name="Kono N."/>
            <person name="Nakamura H."/>
            <person name="Ohtoshi R."/>
            <person name="Tomita M."/>
            <person name="Numata K."/>
            <person name="Arakawa K."/>
        </authorList>
    </citation>
    <scope>NUCLEOTIDE SEQUENCE [LARGE SCALE GENOMIC DNA]</scope>
</reference>
<name>A0A4C1YAU2_EUMVA</name>
<organism evidence="1 2">
    <name type="scientific">Eumeta variegata</name>
    <name type="common">Bagworm moth</name>
    <name type="synonym">Eumeta japonica</name>
    <dbReference type="NCBI Taxonomy" id="151549"/>
    <lineage>
        <taxon>Eukaryota</taxon>
        <taxon>Metazoa</taxon>
        <taxon>Ecdysozoa</taxon>
        <taxon>Arthropoda</taxon>
        <taxon>Hexapoda</taxon>
        <taxon>Insecta</taxon>
        <taxon>Pterygota</taxon>
        <taxon>Neoptera</taxon>
        <taxon>Endopterygota</taxon>
        <taxon>Lepidoptera</taxon>
        <taxon>Glossata</taxon>
        <taxon>Ditrysia</taxon>
        <taxon>Tineoidea</taxon>
        <taxon>Psychidae</taxon>
        <taxon>Oiketicinae</taxon>
        <taxon>Eumeta</taxon>
    </lineage>
</organism>
<keyword evidence="2" id="KW-1185">Reference proteome</keyword>
<evidence type="ECO:0000313" key="2">
    <source>
        <dbReference type="Proteomes" id="UP000299102"/>
    </source>
</evidence>
<protein>
    <submittedName>
        <fullName evidence="1">Uncharacterized protein</fullName>
    </submittedName>
</protein>